<organism evidence="6 7">
    <name type="scientific">Cirrhinus mrigala</name>
    <name type="common">Mrigala</name>
    <dbReference type="NCBI Taxonomy" id="683832"/>
    <lineage>
        <taxon>Eukaryota</taxon>
        <taxon>Metazoa</taxon>
        <taxon>Chordata</taxon>
        <taxon>Craniata</taxon>
        <taxon>Vertebrata</taxon>
        <taxon>Euteleostomi</taxon>
        <taxon>Actinopterygii</taxon>
        <taxon>Neopterygii</taxon>
        <taxon>Teleostei</taxon>
        <taxon>Ostariophysi</taxon>
        <taxon>Cypriniformes</taxon>
        <taxon>Cyprinidae</taxon>
        <taxon>Labeoninae</taxon>
        <taxon>Labeonini</taxon>
        <taxon>Cirrhinus</taxon>
    </lineage>
</organism>
<evidence type="ECO:0000313" key="6">
    <source>
        <dbReference type="EMBL" id="KAL0191323.1"/>
    </source>
</evidence>
<evidence type="ECO:0000256" key="3">
    <source>
        <dbReference type="ARBA" id="ARBA00023170"/>
    </source>
</evidence>
<keyword evidence="2" id="KW-0804">Transcription</keyword>
<keyword evidence="1" id="KW-0805">Transcription regulation</keyword>
<feature type="domain" description="NR LBD" evidence="5">
    <location>
        <begin position="1"/>
        <end position="54"/>
    </location>
</feature>
<evidence type="ECO:0000259" key="5">
    <source>
        <dbReference type="PROSITE" id="PS51843"/>
    </source>
</evidence>
<sequence length="54" mass="6028">ELTAEDQIALLKSSAIEVIMLRSNQSFSLEDMSWSCGGPEFKYCVNDVTKGTRK</sequence>
<dbReference type="PROSITE" id="PS51843">
    <property type="entry name" value="NR_LBD"/>
    <property type="match status" value="1"/>
</dbReference>
<evidence type="ECO:0000313" key="7">
    <source>
        <dbReference type="Proteomes" id="UP001529510"/>
    </source>
</evidence>
<dbReference type="AlphaFoldDB" id="A0ABD0QZ61"/>
<accession>A0ABD0QZ61</accession>
<dbReference type="SUPFAM" id="SSF48508">
    <property type="entry name" value="Nuclear receptor ligand-binding domain"/>
    <property type="match status" value="1"/>
</dbReference>
<reference evidence="6 7" key="1">
    <citation type="submission" date="2024-05" db="EMBL/GenBank/DDBJ databases">
        <title>Genome sequencing and assembly of Indian major carp, Cirrhinus mrigala (Hamilton, 1822).</title>
        <authorList>
            <person name="Mohindra V."/>
            <person name="Chowdhury L.M."/>
            <person name="Lal K."/>
            <person name="Jena J.K."/>
        </authorList>
    </citation>
    <scope>NUCLEOTIDE SEQUENCE [LARGE SCALE GENOMIC DNA]</scope>
    <source>
        <strain evidence="6">CM1030</strain>
        <tissue evidence="6">Blood</tissue>
    </source>
</reference>
<evidence type="ECO:0000256" key="4">
    <source>
        <dbReference type="ARBA" id="ARBA00023242"/>
    </source>
</evidence>
<protein>
    <recommendedName>
        <fullName evidence="5">NR LBD domain-containing protein</fullName>
    </recommendedName>
</protein>
<dbReference type="InterPro" id="IPR035500">
    <property type="entry name" value="NHR-like_dom_sf"/>
</dbReference>
<keyword evidence="3" id="KW-0675">Receptor</keyword>
<comment type="caution">
    <text evidence="6">The sequence shown here is derived from an EMBL/GenBank/DDBJ whole genome shotgun (WGS) entry which is preliminary data.</text>
</comment>
<dbReference type="Gene3D" id="1.10.565.10">
    <property type="entry name" value="Retinoid X Receptor"/>
    <property type="match status" value="1"/>
</dbReference>
<dbReference type="EMBL" id="JAMKFB020000006">
    <property type="protein sequence ID" value="KAL0191323.1"/>
    <property type="molecule type" value="Genomic_DNA"/>
</dbReference>
<gene>
    <name evidence="6" type="ORF">M9458_014021</name>
</gene>
<name>A0ABD0QZ61_CIRMR</name>
<keyword evidence="4" id="KW-0539">Nucleus</keyword>
<keyword evidence="7" id="KW-1185">Reference proteome</keyword>
<dbReference type="Proteomes" id="UP001529510">
    <property type="component" value="Unassembled WGS sequence"/>
</dbReference>
<evidence type="ECO:0000256" key="1">
    <source>
        <dbReference type="ARBA" id="ARBA00023015"/>
    </source>
</evidence>
<evidence type="ECO:0000256" key="2">
    <source>
        <dbReference type="ARBA" id="ARBA00023163"/>
    </source>
</evidence>
<dbReference type="InterPro" id="IPR000536">
    <property type="entry name" value="Nucl_hrmn_rcpt_lig-bd"/>
</dbReference>
<proteinExistence type="predicted"/>
<feature type="non-terminal residue" evidence="6">
    <location>
        <position position="1"/>
    </location>
</feature>